<gene>
    <name evidence="1" type="ORF">K469DRAFT_777609</name>
</gene>
<accession>A0A6A6E6E3</accession>
<dbReference type="AlphaFoldDB" id="A0A6A6E6E3"/>
<name>A0A6A6E6E3_9PEZI</name>
<dbReference type="Proteomes" id="UP000800200">
    <property type="component" value="Unassembled WGS sequence"/>
</dbReference>
<evidence type="ECO:0000313" key="2">
    <source>
        <dbReference type="Proteomes" id="UP000800200"/>
    </source>
</evidence>
<protein>
    <recommendedName>
        <fullName evidence="3">Cytochrome P450</fullName>
    </recommendedName>
</protein>
<proteinExistence type="predicted"/>
<organism evidence="1 2">
    <name type="scientific">Zopfia rhizophila CBS 207.26</name>
    <dbReference type="NCBI Taxonomy" id="1314779"/>
    <lineage>
        <taxon>Eukaryota</taxon>
        <taxon>Fungi</taxon>
        <taxon>Dikarya</taxon>
        <taxon>Ascomycota</taxon>
        <taxon>Pezizomycotina</taxon>
        <taxon>Dothideomycetes</taxon>
        <taxon>Dothideomycetes incertae sedis</taxon>
        <taxon>Zopfiaceae</taxon>
        <taxon>Zopfia</taxon>
    </lineage>
</organism>
<dbReference type="OrthoDB" id="3366823at2759"/>
<sequence>MSLIGTRPGAYRIFSEDPESTWPPCTIPRTGWTATIFGDYGPKPHQKGLFGLEAGDTKAFHNQIFETAVGTPKEALKLYAADESLQITRSTIETLFRSVILEEYPEIVKDFWKFDSNLQNYTRGLPRFMMASAYAARDQLLKNLKEWIRKCQDADSPKIGEGDPAWDATAGSKFFRH</sequence>
<evidence type="ECO:0008006" key="3">
    <source>
        <dbReference type="Google" id="ProtNLM"/>
    </source>
</evidence>
<evidence type="ECO:0000313" key="1">
    <source>
        <dbReference type="EMBL" id="KAF2185750.1"/>
    </source>
</evidence>
<reference evidence="1" key="1">
    <citation type="journal article" date="2020" name="Stud. Mycol.">
        <title>101 Dothideomycetes genomes: a test case for predicting lifestyles and emergence of pathogens.</title>
        <authorList>
            <person name="Haridas S."/>
            <person name="Albert R."/>
            <person name="Binder M."/>
            <person name="Bloem J."/>
            <person name="Labutti K."/>
            <person name="Salamov A."/>
            <person name="Andreopoulos B."/>
            <person name="Baker S."/>
            <person name="Barry K."/>
            <person name="Bills G."/>
            <person name="Bluhm B."/>
            <person name="Cannon C."/>
            <person name="Castanera R."/>
            <person name="Culley D."/>
            <person name="Daum C."/>
            <person name="Ezra D."/>
            <person name="Gonzalez J."/>
            <person name="Henrissat B."/>
            <person name="Kuo A."/>
            <person name="Liang C."/>
            <person name="Lipzen A."/>
            <person name="Lutzoni F."/>
            <person name="Magnuson J."/>
            <person name="Mondo S."/>
            <person name="Nolan M."/>
            <person name="Ohm R."/>
            <person name="Pangilinan J."/>
            <person name="Park H.-J."/>
            <person name="Ramirez L."/>
            <person name="Alfaro M."/>
            <person name="Sun H."/>
            <person name="Tritt A."/>
            <person name="Yoshinaga Y."/>
            <person name="Zwiers L.-H."/>
            <person name="Turgeon B."/>
            <person name="Goodwin S."/>
            <person name="Spatafora J."/>
            <person name="Crous P."/>
            <person name="Grigoriev I."/>
        </authorList>
    </citation>
    <scope>NUCLEOTIDE SEQUENCE</scope>
    <source>
        <strain evidence="1">CBS 207.26</strain>
    </source>
</reference>
<dbReference type="EMBL" id="ML994632">
    <property type="protein sequence ID" value="KAF2185750.1"/>
    <property type="molecule type" value="Genomic_DNA"/>
</dbReference>
<keyword evidence="2" id="KW-1185">Reference proteome</keyword>